<dbReference type="EMBL" id="CP124550">
    <property type="protein sequence ID" value="WIO46485.1"/>
    <property type="molecule type" value="Genomic_DNA"/>
</dbReference>
<dbReference type="Proteomes" id="UP001177295">
    <property type="component" value="Chromosome"/>
</dbReference>
<feature type="compositionally biased region" description="Basic and acidic residues" evidence="1">
    <location>
        <begin position="44"/>
        <end position="60"/>
    </location>
</feature>
<accession>A0ABY8WW77</accession>
<feature type="transmembrane region" description="Helical" evidence="2">
    <location>
        <begin position="12"/>
        <end position="32"/>
    </location>
</feature>
<keyword evidence="2" id="KW-0812">Transmembrane</keyword>
<organism evidence="3 4">
    <name type="scientific">Candidatus Southlakia epibionticum</name>
    <dbReference type="NCBI Taxonomy" id="3043284"/>
    <lineage>
        <taxon>Bacteria</taxon>
        <taxon>Candidatus Saccharimonadota</taxon>
        <taxon>Candidatus Saccharimonadia</taxon>
        <taxon>Candidatus Saccharimonadales</taxon>
        <taxon>Candidatus Saccharimonadaceae</taxon>
        <taxon>Candidatus Southlakia</taxon>
    </lineage>
</organism>
<dbReference type="RefSeq" id="WP_376754006.1">
    <property type="nucleotide sequence ID" value="NZ_CP124550.1"/>
</dbReference>
<feature type="region of interest" description="Disordered" evidence="1">
    <location>
        <begin position="43"/>
        <end position="106"/>
    </location>
</feature>
<evidence type="ECO:0000256" key="1">
    <source>
        <dbReference type="SAM" id="MobiDB-lite"/>
    </source>
</evidence>
<keyword evidence="4" id="KW-1185">Reference proteome</keyword>
<name>A0ABY8WW77_9BACT</name>
<reference evidence="3 4" key="1">
    <citation type="journal article" date="2023" name="Cell">
        <title>Genetic manipulation of Patescibacteria provides mechanistic insights into microbial dark matter and the epibiotic lifestyle.</title>
        <authorList>
            <person name="Wang Y."/>
            <person name="Gallagher L.A."/>
            <person name="Andrade P.A."/>
            <person name="Liu A."/>
            <person name="Humphreys I.R."/>
            <person name="Turkarslan S."/>
            <person name="Cutler K.J."/>
            <person name="Arrieta-Ortiz M.L."/>
            <person name="Li Y."/>
            <person name="Radey M.C."/>
            <person name="McLean J.S."/>
            <person name="Cong Q."/>
            <person name="Baker D."/>
            <person name="Baliga N.S."/>
            <person name="Peterson S.B."/>
            <person name="Mougous J.D."/>
        </authorList>
    </citation>
    <scope>NUCLEOTIDE SEQUENCE [LARGE SCALE GENOMIC DNA]</scope>
    <source>
        <strain evidence="3 4">ML1</strain>
    </source>
</reference>
<keyword evidence="2" id="KW-1133">Transmembrane helix</keyword>
<evidence type="ECO:0000313" key="4">
    <source>
        <dbReference type="Proteomes" id="UP001177295"/>
    </source>
</evidence>
<feature type="compositionally biased region" description="Low complexity" evidence="1">
    <location>
        <begin position="84"/>
        <end position="104"/>
    </location>
</feature>
<evidence type="ECO:0000313" key="3">
    <source>
        <dbReference type="EMBL" id="WIO46485.1"/>
    </source>
</evidence>
<protein>
    <submittedName>
        <fullName evidence="3">Uncharacterized protein</fullName>
    </submittedName>
</protein>
<gene>
    <name evidence="3" type="ORF">SEML1_0890</name>
</gene>
<keyword evidence="2" id="KW-0472">Membrane</keyword>
<feature type="compositionally biased region" description="Polar residues" evidence="1">
    <location>
        <begin position="69"/>
        <end position="79"/>
    </location>
</feature>
<proteinExistence type="predicted"/>
<evidence type="ECO:0000256" key="2">
    <source>
        <dbReference type="SAM" id="Phobius"/>
    </source>
</evidence>
<sequence length="195" mass="21243">MKIKNKKRIPKKIIITIVILVVLIGGALYWWFVLRNPGPVVPEKTTEQTHSEKIHSKSNDNNKNNTKNATETAPSSPIGNSKEPATNNTPPSSNTTPPETPSGTFVSNHFVNLTSYTSQNSVCHTSPGAKCTITFSQGSTMRSLPAKQTDANGNTSWDWDIKELGLTTGTWTITVKAANGKYTSTTVDQINLEVK</sequence>